<comment type="similarity">
    <text evidence="4">Belongs to the carbohydrate esterase 1 (CE1) family.</text>
</comment>
<feature type="signal peptide" evidence="4">
    <location>
        <begin position="1"/>
        <end position="21"/>
    </location>
</feature>
<evidence type="ECO:0000256" key="2">
    <source>
        <dbReference type="ARBA" id="ARBA00022729"/>
    </source>
</evidence>
<evidence type="ECO:0000256" key="3">
    <source>
        <dbReference type="ARBA" id="ARBA00022801"/>
    </source>
</evidence>
<dbReference type="PANTHER" id="PTHR43037">
    <property type="entry name" value="UNNAMED PRODUCT-RELATED"/>
    <property type="match status" value="1"/>
</dbReference>
<sequence length="342" mass="35905">MFFSLPSILLAAAGMVSTATAASMVQVPNFGTNPSGAQMYIYVPDNLKPNPAIVVGVHWCSGTAQAFYTGTGYKALADQYGFIVIYPNSVVSGGCWDVASTATLTHNGGGDSLSIRNMVGYAVTRYSADTNRIFVTGHSSGGMMTNVLIGAYPDVFKAGAAFAGVPFACFAGPSAWNSACANGQTTKTAAQWGDLVRNAYPGFTGTRPRMQLWHGTNDETLNFHNFDEAIKQWTNVAGLSQTPTSTEQNAFAHSGWVRTKYGTQVEAIKEQGQPHNLQILADQVIAFFGLNGAAPPVTTPPATTPPATTPPATTPPPVSTPPSTVGVPKVHKHPSPEDSGDC</sequence>
<dbReference type="Proteomes" id="UP001447188">
    <property type="component" value="Unassembled WGS sequence"/>
</dbReference>
<keyword evidence="2 4" id="KW-0732">Signal</keyword>
<dbReference type="EC" id="3.1.1.-" evidence="4"/>
<dbReference type="InterPro" id="IPR050955">
    <property type="entry name" value="Plant_Biomass_Hydrol_Est"/>
</dbReference>
<comment type="subcellular location">
    <subcellularLocation>
        <location evidence="4">Secreted</location>
    </subcellularLocation>
</comment>
<dbReference type="PANTHER" id="PTHR43037:SF5">
    <property type="entry name" value="FERULOYL ESTERASE"/>
    <property type="match status" value="1"/>
</dbReference>
<dbReference type="SUPFAM" id="SSF53474">
    <property type="entry name" value="alpha/beta-Hydrolases"/>
    <property type="match status" value="2"/>
</dbReference>
<dbReference type="InterPro" id="IPR010126">
    <property type="entry name" value="Esterase_phb"/>
</dbReference>
<name>A0ABR3GBW8_9PEZI</name>
<reference evidence="6 7" key="1">
    <citation type="submission" date="2024-02" db="EMBL/GenBank/DDBJ databases">
        <title>Discinaceae phylogenomics.</title>
        <authorList>
            <person name="Dirks A.C."/>
            <person name="James T.Y."/>
        </authorList>
    </citation>
    <scope>NUCLEOTIDE SEQUENCE [LARGE SCALE GENOMIC DNA]</scope>
    <source>
        <strain evidence="6 7">ACD0624</strain>
    </source>
</reference>
<comment type="caution">
    <text evidence="6">The sequence shown here is derived from an EMBL/GenBank/DDBJ whole genome shotgun (WGS) entry which is preliminary data.</text>
</comment>
<evidence type="ECO:0000313" key="6">
    <source>
        <dbReference type="EMBL" id="KAL0633471.1"/>
    </source>
</evidence>
<accession>A0ABR3GBW8</accession>
<feature type="compositionally biased region" description="Pro residues" evidence="5">
    <location>
        <begin position="297"/>
        <end position="320"/>
    </location>
</feature>
<organism evidence="6 7">
    <name type="scientific">Discina gigas</name>
    <dbReference type="NCBI Taxonomy" id="1032678"/>
    <lineage>
        <taxon>Eukaryota</taxon>
        <taxon>Fungi</taxon>
        <taxon>Dikarya</taxon>
        <taxon>Ascomycota</taxon>
        <taxon>Pezizomycotina</taxon>
        <taxon>Pezizomycetes</taxon>
        <taxon>Pezizales</taxon>
        <taxon>Discinaceae</taxon>
        <taxon>Discina</taxon>
    </lineage>
</organism>
<keyword evidence="7" id="KW-1185">Reference proteome</keyword>
<keyword evidence="1 4" id="KW-0719">Serine esterase</keyword>
<keyword evidence="4" id="KW-0964">Secreted</keyword>
<dbReference type="EMBL" id="JBBBZM010000124">
    <property type="protein sequence ID" value="KAL0633471.1"/>
    <property type="molecule type" value="Genomic_DNA"/>
</dbReference>
<feature type="region of interest" description="Disordered" evidence="5">
    <location>
        <begin position="296"/>
        <end position="342"/>
    </location>
</feature>
<evidence type="ECO:0000256" key="1">
    <source>
        <dbReference type="ARBA" id="ARBA00022487"/>
    </source>
</evidence>
<feature type="chain" id="PRO_5045005490" description="Carboxylic ester hydrolase" evidence="4">
    <location>
        <begin position="22"/>
        <end position="342"/>
    </location>
</feature>
<evidence type="ECO:0000256" key="4">
    <source>
        <dbReference type="RuleBase" id="RU367147"/>
    </source>
</evidence>
<comment type="function">
    <text evidence="4">Esterase involved in the hydrolysis of xylan, a major structural heterogeneous polysaccharide found in plant biomass representing the second most abundant polysaccharide in the biosphere, after cellulose.</text>
</comment>
<keyword evidence="4" id="KW-0624">Polysaccharide degradation</keyword>
<dbReference type="NCBIfam" id="TIGR01840">
    <property type="entry name" value="esterase_phb"/>
    <property type="match status" value="1"/>
</dbReference>
<gene>
    <name evidence="6" type="ORF">Q9L58_007641</name>
</gene>
<dbReference type="Pfam" id="PF10503">
    <property type="entry name" value="Esterase_PHB"/>
    <property type="match status" value="1"/>
</dbReference>
<keyword evidence="3 4" id="KW-0378">Hydrolase</keyword>
<evidence type="ECO:0000313" key="7">
    <source>
        <dbReference type="Proteomes" id="UP001447188"/>
    </source>
</evidence>
<proteinExistence type="inferred from homology"/>
<evidence type="ECO:0000256" key="5">
    <source>
        <dbReference type="SAM" id="MobiDB-lite"/>
    </source>
</evidence>
<keyword evidence="4" id="KW-0119">Carbohydrate metabolism</keyword>
<dbReference type="Gene3D" id="3.40.50.1820">
    <property type="entry name" value="alpha/beta hydrolase"/>
    <property type="match status" value="1"/>
</dbReference>
<protein>
    <recommendedName>
        <fullName evidence="4">Carboxylic ester hydrolase</fullName>
        <ecNumber evidence="4">3.1.1.-</ecNumber>
    </recommendedName>
</protein>
<dbReference type="InterPro" id="IPR029058">
    <property type="entry name" value="AB_hydrolase_fold"/>
</dbReference>